<organism evidence="3 4">
    <name type="scientific">Aphanomyces stellatus</name>
    <dbReference type="NCBI Taxonomy" id="120398"/>
    <lineage>
        <taxon>Eukaryota</taxon>
        <taxon>Sar</taxon>
        <taxon>Stramenopiles</taxon>
        <taxon>Oomycota</taxon>
        <taxon>Saprolegniomycetes</taxon>
        <taxon>Saprolegniales</taxon>
        <taxon>Verrucalvaceae</taxon>
        <taxon>Aphanomyces</taxon>
    </lineage>
</organism>
<dbReference type="EMBL" id="VJMH01005634">
    <property type="protein sequence ID" value="KAF0693891.1"/>
    <property type="molecule type" value="Genomic_DNA"/>
</dbReference>
<accession>A0A485L5F6</accession>
<dbReference type="AlphaFoldDB" id="A0A485L5F6"/>
<protein>
    <submittedName>
        <fullName evidence="3">Aste57867_15185 protein</fullName>
    </submittedName>
</protein>
<sequence>MPTRSKHRSSSRLATAPKKSSSFGTALNHAVHEESLNSCLLTDGEMAERGSQGGRLVKRWLFDPLLAWIEAIDDERVWTTLLRHTQPTEFEVASDVELNVNSISLHVASDTSEDDMAFGVAHDPEVLPFAAAQVWYDNNVGDKTLVCTVRPYETHGRYLAAAKPLSTACG</sequence>
<feature type="compositionally biased region" description="Basic residues" evidence="1">
    <location>
        <begin position="1"/>
        <end position="10"/>
    </location>
</feature>
<name>A0A485L5F6_9STRA</name>
<proteinExistence type="predicted"/>
<evidence type="ECO:0000313" key="4">
    <source>
        <dbReference type="Proteomes" id="UP000332933"/>
    </source>
</evidence>
<dbReference type="EMBL" id="CAADRA010005655">
    <property type="protein sequence ID" value="VFT91994.1"/>
    <property type="molecule type" value="Genomic_DNA"/>
</dbReference>
<dbReference type="Proteomes" id="UP000332933">
    <property type="component" value="Unassembled WGS sequence"/>
</dbReference>
<keyword evidence="4" id="KW-1185">Reference proteome</keyword>
<feature type="region of interest" description="Disordered" evidence="1">
    <location>
        <begin position="1"/>
        <end position="23"/>
    </location>
</feature>
<evidence type="ECO:0000256" key="1">
    <source>
        <dbReference type="SAM" id="MobiDB-lite"/>
    </source>
</evidence>
<reference evidence="2" key="2">
    <citation type="submission" date="2019-06" db="EMBL/GenBank/DDBJ databases">
        <title>Genomics analysis of Aphanomyces spp. identifies a new class of oomycete effector associated with host adaptation.</title>
        <authorList>
            <person name="Gaulin E."/>
        </authorList>
    </citation>
    <scope>NUCLEOTIDE SEQUENCE</scope>
    <source>
        <strain evidence="2">CBS 578.67</strain>
    </source>
</reference>
<reference evidence="3 4" key="1">
    <citation type="submission" date="2019-03" db="EMBL/GenBank/DDBJ databases">
        <authorList>
            <person name="Gaulin E."/>
            <person name="Dumas B."/>
        </authorList>
    </citation>
    <scope>NUCLEOTIDE SEQUENCE [LARGE SCALE GENOMIC DNA]</scope>
    <source>
        <strain evidence="3">CBS 568.67</strain>
    </source>
</reference>
<gene>
    <name evidence="3" type="primary">Aste57867_15185</name>
    <name evidence="2" type="ORF">As57867_015129</name>
    <name evidence="3" type="ORF">ASTE57867_15185</name>
</gene>
<evidence type="ECO:0000313" key="3">
    <source>
        <dbReference type="EMBL" id="VFT91994.1"/>
    </source>
</evidence>
<evidence type="ECO:0000313" key="2">
    <source>
        <dbReference type="EMBL" id="KAF0693891.1"/>
    </source>
</evidence>